<sequence>MQKTRIMLYVTDVDRSVKFWQDYFELPVVAKTPLADGSQNVVLTVNVGTELSLFSRSFIAAYSPEVLNNVPSLMLFSDRFEELHDELPGATEIVDDNGQLAFGFPDPDGTYFAVGQVK</sequence>
<dbReference type="InterPro" id="IPR004360">
    <property type="entry name" value="Glyas_Fos-R_dOase_dom"/>
</dbReference>
<reference evidence="2 3" key="1">
    <citation type="submission" date="2015-07" db="EMBL/GenBank/DDBJ databases">
        <title>Lactobacillus korensis/26-25/ whole genome sequencing.</title>
        <authorList>
            <person name="Kim M.K."/>
            <person name="Im W.-T."/>
            <person name="Srinivasan S."/>
            <person name="Lee J.-J."/>
        </authorList>
    </citation>
    <scope>NUCLEOTIDE SEQUENCE [LARGE SCALE GENOMIC DNA]</scope>
    <source>
        <strain evidence="2 3">26-25</strain>
    </source>
</reference>
<name>A0AAC8ZG34_9LACO</name>
<gene>
    <name evidence="2" type="ORF">ABN16_02990</name>
</gene>
<dbReference type="AlphaFoldDB" id="A0AAC8ZG34"/>
<evidence type="ECO:0000313" key="2">
    <source>
        <dbReference type="EMBL" id="AKP64063.1"/>
    </source>
</evidence>
<evidence type="ECO:0000313" key="3">
    <source>
        <dbReference type="Proteomes" id="UP000036000"/>
    </source>
</evidence>
<dbReference type="PROSITE" id="PS51819">
    <property type="entry name" value="VOC"/>
    <property type="match status" value="1"/>
</dbReference>
<dbReference type="RefSeq" id="WP_048732815.1">
    <property type="nucleotide sequence ID" value="NZ_CP012033.1"/>
</dbReference>
<dbReference type="Pfam" id="PF00903">
    <property type="entry name" value="Glyoxalase"/>
    <property type="match status" value="1"/>
</dbReference>
<dbReference type="KEGG" id="lko:ABN16_02990"/>
<proteinExistence type="predicted"/>
<evidence type="ECO:0000259" key="1">
    <source>
        <dbReference type="PROSITE" id="PS51819"/>
    </source>
</evidence>
<dbReference type="Gene3D" id="3.10.180.10">
    <property type="entry name" value="2,3-Dihydroxybiphenyl 1,2-Dioxygenase, domain 1"/>
    <property type="match status" value="1"/>
</dbReference>
<dbReference type="PANTHER" id="PTHR36437:SF2">
    <property type="entry name" value="GLYOXALASE_BLEOMYCIN RESISTANCE PROTEIN_DIOXYGENASE"/>
    <property type="match status" value="1"/>
</dbReference>
<accession>A0AAC8ZG34</accession>
<dbReference type="InterPro" id="IPR037523">
    <property type="entry name" value="VOC_core"/>
</dbReference>
<keyword evidence="3" id="KW-1185">Reference proteome</keyword>
<dbReference type="Proteomes" id="UP000036000">
    <property type="component" value="Chromosome"/>
</dbReference>
<dbReference type="EMBL" id="CP012033">
    <property type="protein sequence ID" value="AKP64063.1"/>
    <property type="molecule type" value="Genomic_DNA"/>
</dbReference>
<protein>
    <recommendedName>
        <fullName evidence="1">VOC domain-containing protein</fullName>
    </recommendedName>
</protein>
<feature type="domain" description="VOC" evidence="1">
    <location>
        <begin position="2"/>
        <end position="117"/>
    </location>
</feature>
<dbReference type="SUPFAM" id="SSF54593">
    <property type="entry name" value="Glyoxalase/Bleomycin resistance protein/Dihydroxybiphenyl dioxygenase"/>
    <property type="match status" value="1"/>
</dbReference>
<dbReference type="InterPro" id="IPR029068">
    <property type="entry name" value="Glyas_Bleomycin-R_OHBP_Dase"/>
</dbReference>
<dbReference type="PANTHER" id="PTHR36437">
    <property type="entry name" value="GLYOXALASE/BLEOMYCIN RESISTANCE PROTEIN/DIOXYGENASE"/>
    <property type="match status" value="1"/>
</dbReference>
<organism evidence="2 3">
    <name type="scientific">Levilactobacillus koreensis</name>
    <dbReference type="NCBI Taxonomy" id="637971"/>
    <lineage>
        <taxon>Bacteria</taxon>
        <taxon>Bacillati</taxon>
        <taxon>Bacillota</taxon>
        <taxon>Bacilli</taxon>
        <taxon>Lactobacillales</taxon>
        <taxon>Lactobacillaceae</taxon>
        <taxon>Levilactobacillus</taxon>
    </lineage>
</organism>